<dbReference type="Gene3D" id="1.25.40.10">
    <property type="entry name" value="Tetratricopeptide repeat domain"/>
    <property type="match status" value="1"/>
</dbReference>
<dbReference type="SUPFAM" id="SSF48452">
    <property type="entry name" value="TPR-like"/>
    <property type="match status" value="1"/>
</dbReference>
<evidence type="ECO:0000256" key="1">
    <source>
        <dbReference type="ARBA" id="ARBA00022741"/>
    </source>
</evidence>
<dbReference type="FunFam" id="3.40.50.300:FF:001025">
    <property type="entry name" value="ATPase family, AAA domain-containing 2B"/>
    <property type="match status" value="1"/>
</dbReference>
<dbReference type="InterPro" id="IPR050168">
    <property type="entry name" value="AAA_ATPase_domain"/>
</dbReference>
<keyword evidence="2 4" id="KW-0067">ATP-binding</keyword>
<keyword evidence="1 4" id="KW-0547">Nucleotide-binding</keyword>
<dbReference type="SMART" id="SM00382">
    <property type="entry name" value="AAA"/>
    <property type="match status" value="1"/>
</dbReference>
<dbReference type="InterPro" id="IPR003960">
    <property type="entry name" value="ATPase_AAA_CS"/>
</dbReference>
<evidence type="ECO:0000256" key="4">
    <source>
        <dbReference type="RuleBase" id="RU003651"/>
    </source>
</evidence>
<dbReference type="InterPro" id="IPR011990">
    <property type="entry name" value="TPR-like_helical_dom_sf"/>
</dbReference>
<dbReference type="InterPro" id="IPR027417">
    <property type="entry name" value="P-loop_NTPase"/>
</dbReference>
<dbReference type="PANTHER" id="PTHR23077">
    <property type="entry name" value="AAA-FAMILY ATPASE"/>
    <property type="match status" value="1"/>
</dbReference>
<dbReference type="Gene3D" id="3.40.50.300">
    <property type="entry name" value="P-loop containing nucleotide triphosphate hydrolases"/>
    <property type="match status" value="1"/>
</dbReference>
<name>A0A4Q7P0F7_9FLAO</name>
<dbReference type="RefSeq" id="WP_130286411.1">
    <property type="nucleotide sequence ID" value="NZ_SGXE01000002.1"/>
</dbReference>
<dbReference type="SUPFAM" id="SSF52540">
    <property type="entry name" value="P-loop containing nucleoside triphosphate hydrolases"/>
    <property type="match status" value="1"/>
</dbReference>
<sequence>MSNDFLEDLLEALSFSPDNIPLRIRVAKIYVEKSDFVNAEAQYIKVLQLDGNHNKAKFGLADCYVKLKKYAAAEIILEELLEQDASNLQWLELLCYCKLANNAIAEAQEIYQDMMELDPDYENEDFDTKLRVQLSGGDEDDFIDEDAIQLVNKPAIDFTDVGGMDEVKNQIALKIIKPLEHQELYKAYGKKIGGGILLYGPPGCGKTHLARATAGEINANFINVGINDILDMWIGNSEKNLHELFEMARRNTPCVIFIDEIDALGANRNDMHKSAGRNVINQFLAELDGIESNNEGILIIGATNTPWHLDPAFRRPGRFDRIIFVSPPDQKAKAAIYQIMLKDKPIADIDYTKLAKLSKDFSGADIQAVIDIAIEDKLMASFADGVPKPLSTKDILKSIKKIKPSTKEWFVTSKNYALYANDSGLYDEILTYLNIKK</sequence>
<dbReference type="GO" id="GO:0005524">
    <property type="term" value="F:ATP binding"/>
    <property type="evidence" value="ECO:0007669"/>
    <property type="project" value="UniProtKB-KW"/>
</dbReference>
<dbReference type="InterPro" id="IPR003959">
    <property type="entry name" value="ATPase_AAA_core"/>
</dbReference>
<evidence type="ECO:0000259" key="5">
    <source>
        <dbReference type="SMART" id="SM00382"/>
    </source>
</evidence>
<feature type="domain" description="AAA+ ATPase" evidence="5">
    <location>
        <begin position="192"/>
        <end position="329"/>
    </location>
</feature>
<comment type="caution">
    <text evidence="6">The sequence shown here is derived from an EMBL/GenBank/DDBJ whole genome shotgun (WGS) entry which is preliminary data.</text>
</comment>
<dbReference type="EMBL" id="SGXE01000002">
    <property type="protein sequence ID" value="RZS93271.1"/>
    <property type="molecule type" value="Genomic_DNA"/>
</dbReference>
<dbReference type="OrthoDB" id="9809379at2"/>
<dbReference type="PANTHER" id="PTHR23077:SF171">
    <property type="entry name" value="NUCLEAR VALOSIN-CONTAINING PROTEIN-LIKE"/>
    <property type="match status" value="1"/>
</dbReference>
<dbReference type="InterPro" id="IPR003593">
    <property type="entry name" value="AAA+_ATPase"/>
</dbReference>
<evidence type="ECO:0000313" key="7">
    <source>
        <dbReference type="Proteomes" id="UP000292262"/>
    </source>
</evidence>
<dbReference type="SMART" id="SM00028">
    <property type="entry name" value="TPR"/>
    <property type="match status" value="2"/>
</dbReference>
<protein>
    <submittedName>
        <fullName evidence="6">Tetratricopeptide repeat protein</fullName>
    </submittedName>
</protein>
<dbReference type="Gene3D" id="1.10.8.60">
    <property type="match status" value="1"/>
</dbReference>
<accession>A0A4Q7P0F7</accession>
<organism evidence="6 7">
    <name type="scientific">Aquimarina brevivitae</name>
    <dbReference type="NCBI Taxonomy" id="323412"/>
    <lineage>
        <taxon>Bacteria</taxon>
        <taxon>Pseudomonadati</taxon>
        <taxon>Bacteroidota</taxon>
        <taxon>Flavobacteriia</taxon>
        <taxon>Flavobacteriales</taxon>
        <taxon>Flavobacteriaceae</taxon>
        <taxon>Aquimarina</taxon>
    </lineage>
</organism>
<dbReference type="InterPro" id="IPR019734">
    <property type="entry name" value="TPR_rpt"/>
</dbReference>
<gene>
    <name evidence="6" type="ORF">EV197_1847</name>
</gene>
<dbReference type="Pfam" id="PF00004">
    <property type="entry name" value="AAA"/>
    <property type="match status" value="1"/>
</dbReference>
<proteinExistence type="inferred from homology"/>
<dbReference type="Pfam" id="PF14559">
    <property type="entry name" value="TPR_19"/>
    <property type="match status" value="1"/>
</dbReference>
<evidence type="ECO:0000313" key="6">
    <source>
        <dbReference type="EMBL" id="RZS93271.1"/>
    </source>
</evidence>
<keyword evidence="3" id="KW-0175">Coiled coil</keyword>
<dbReference type="GO" id="GO:0016887">
    <property type="term" value="F:ATP hydrolysis activity"/>
    <property type="evidence" value="ECO:0007669"/>
    <property type="project" value="InterPro"/>
</dbReference>
<dbReference type="PROSITE" id="PS00674">
    <property type="entry name" value="AAA"/>
    <property type="match status" value="1"/>
</dbReference>
<evidence type="ECO:0000256" key="2">
    <source>
        <dbReference type="ARBA" id="ARBA00022840"/>
    </source>
</evidence>
<dbReference type="AlphaFoldDB" id="A0A4Q7P0F7"/>
<evidence type="ECO:0000256" key="3">
    <source>
        <dbReference type="ARBA" id="ARBA00023054"/>
    </source>
</evidence>
<keyword evidence="7" id="KW-1185">Reference proteome</keyword>
<reference evidence="6 7" key="1">
    <citation type="submission" date="2019-02" db="EMBL/GenBank/DDBJ databases">
        <title>Genomic Encyclopedia of Type Strains, Phase IV (KMG-IV): sequencing the most valuable type-strain genomes for metagenomic binning, comparative biology and taxonomic classification.</title>
        <authorList>
            <person name="Goeker M."/>
        </authorList>
    </citation>
    <scope>NUCLEOTIDE SEQUENCE [LARGE SCALE GENOMIC DNA]</scope>
    <source>
        <strain evidence="6 7">DSM 17196</strain>
    </source>
</reference>
<comment type="similarity">
    <text evidence="4">Belongs to the AAA ATPase family.</text>
</comment>
<dbReference type="Proteomes" id="UP000292262">
    <property type="component" value="Unassembled WGS sequence"/>
</dbReference>